<name>A0A8J8MMT6_9FIRM</name>
<evidence type="ECO:0000313" key="1">
    <source>
        <dbReference type="EMBL" id="QUI24782.1"/>
    </source>
</evidence>
<accession>A0A8J8MMT6</accession>
<dbReference type="AlphaFoldDB" id="A0A8J8MMT6"/>
<organism evidence="1 2">
    <name type="scientific">Vallitalea pronyensis</name>
    <dbReference type="NCBI Taxonomy" id="1348613"/>
    <lineage>
        <taxon>Bacteria</taxon>
        <taxon>Bacillati</taxon>
        <taxon>Bacillota</taxon>
        <taxon>Clostridia</taxon>
        <taxon>Lachnospirales</taxon>
        <taxon>Vallitaleaceae</taxon>
        <taxon>Vallitalea</taxon>
    </lineage>
</organism>
<dbReference type="Proteomes" id="UP000683246">
    <property type="component" value="Chromosome"/>
</dbReference>
<keyword evidence="2" id="KW-1185">Reference proteome</keyword>
<dbReference type="KEGG" id="vpy:HZI73_21860"/>
<protein>
    <submittedName>
        <fullName evidence="1">Glycosyltransferase</fullName>
    </submittedName>
</protein>
<dbReference type="RefSeq" id="WP_212695478.1">
    <property type="nucleotide sequence ID" value="NZ_CP058649.1"/>
</dbReference>
<gene>
    <name evidence="1" type="ORF">HZI73_21860</name>
</gene>
<dbReference type="Gene3D" id="3.40.50.2000">
    <property type="entry name" value="Glycogen Phosphorylase B"/>
    <property type="match status" value="1"/>
</dbReference>
<sequence>MRLKIVGFCYHKIPSAVLAIIKPMEVLQKEQLVDFLYANSMEVTHEVIDTADVIICIRGAEPIDLQWVQRAKEKGKKVVYYLDDDVLNLNAYVYTYNKSYFQREDIKKNVKNIMRSCDILWTSNQRIINKYKAYFNRAYVMKAPALLLTPQKVEKEPIKPITIGFAGGIDHREFYERMLCQPIQQLLSHYSNQVKFEIFGFQTYLLYHLPITTYPYIEDYEDYMLKMKSFHWDIAVAPLPDTPFHACKHFNKYLEYGALNIPGIYSNVPPYNDVIEDGVNGLLVDNTEKDWLSGLRRLIDNKGECGEIGEKAYNHIKAQYHVSLVAKDMYRKLHLVFRQE</sequence>
<proteinExistence type="predicted"/>
<evidence type="ECO:0000313" key="2">
    <source>
        <dbReference type="Proteomes" id="UP000683246"/>
    </source>
</evidence>
<dbReference type="EMBL" id="CP058649">
    <property type="protein sequence ID" value="QUI24782.1"/>
    <property type="molecule type" value="Genomic_DNA"/>
</dbReference>
<dbReference type="SUPFAM" id="SSF53756">
    <property type="entry name" value="UDP-Glycosyltransferase/glycogen phosphorylase"/>
    <property type="match status" value="2"/>
</dbReference>
<reference evidence="1" key="1">
    <citation type="submission" date="2020-07" db="EMBL/GenBank/DDBJ databases">
        <title>Vallitalea pronyensis genome.</title>
        <authorList>
            <person name="Postec A."/>
        </authorList>
    </citation>
    <scope>NUCLEOTIDE SEQUENCE</scope>
    <source>
        <strain evidence="1">FatNI3</strain>
    </source>
</reference>